<dbReference type="EMBL" id="FQWY01000012">
    <property type="protein sequence ID" value="SHG77988.1"/>
    <property type="molecule type" value="Genomic_DNA"/>
</dbReference>
<keyword evidence="8 12" id="KW-0413">Isomerase</keyword>
<dbReference type="PANTHER" id="PTHR30560">
    <property type="entry name" value="TRIGGER FACTOR CHAPERONE AND PEPTIDYL-PROLYL CIS/TRANS ISOMERASE"/>
    <property type="match status" value="1"/>
</dbReference>
<dbReference type="AlphaFoldDB" id="A0A1M5ML04"/>
<dbReference type="SUPFAM" id="SSF109998">
    <property type="entry name" value="Triger factor/SurA peptide-binding domain-like"/>
    <property type="match status" value="1"/>
</dbReference>
<dbReference type="InterPro" id="IPR008880">
    <property type="entry name" value="Trigger_fac_C"/>
</dbReference>
<dbReference type="SUPFAM" id="SSF54534">
    <property type="entry name" value="FKBP-like"/>
    <property type="match status" value="1"/>
</dbReference>
<organism evidence="16 17">
    <name type="scientific">Thermosyntropha lipolytica DSM 11003</name>
    <dbReference type="NCBI Taxonomy" id="1123382"/>
    <lineage>
        <taxon>Bacteria</taxon>
        <taxon>Bacillati</taxon>
        <taxon>Bacillota</taxon>
        <taxon>Clostridia</taxon>
        <taxon>Eubacteriales</taxon>
        <taxon>Syntrophomonadaceae</taxon>
        <taxon>Thermosyntropha</taxon>
    </lineage>
</organism>
<dbReference type="Gene3D" id="1.10.3120.10">
    <property type="entry name" value="Trigger factor, C-terminal domain"/>
    <property type="match status" value="1"/>
</dbReference>
<evidence type="ECO:0000256" key="11">
    <source>
        <dbReference type="ARBA" id="ARBA00029986"/>
    </source>
</evidence>
<dbReference type="RefSeq" id="WP_073090799.1">
    <property type="nucleotide sequence ID" value="NZ_FQWY01000012.1"/>
</dbReference>
<dbReference type="GO" id="GO:0015031">
    <property type="term" value="P:protein transport"/>
    <property type="evidence" value="ECO:0007669"/>
    <property type="project" value="UniProtKB-UniRule"/>
</dbReference>
<dbReference type="Gene3D" id="3.10.50.40">
    <property type="match status" value="1"/>
</dbReference>
<comment type="catalytic activity">
    <reaction evidence="1 12 13">
        <text>[protein]-peptidylproline (omega=180) = [protein]-peptidylproline (omega=0)</text>
        <dbReference type="Rhea" id="RHEA:16237"/>
        <dbReference type="Rhea" id="RHEA-COMP:10747"/>
        <dbReference type="Rhea" id="RHEA-COMP:10748"/>
        <dbReference type="ChEBI" id="CHEBI:83833"/>
        <dbReference type="ChEBI" id="CHEBI:83834"/>
        <dbReference type="EC" id="5.2.1.8"/>
    </reaction>
</comment>
<evidence type="ECO:0000256" key="14">
    <source>
        <dbReference type="RuleBase" id="RU003914"/>
    </source>
</evidence>
<keyword evidence="7 12" id="KW-0143">Chaperone</keyword>
<dbReference type="InterPro" id="IPR046357">
    <property type="entry name" value="PPIase_dom_sf"/>
</dbReference>
<dbReference type="Pfam" id="PF05697">
    <property type="entry name" value="Trigger_N"/>
    <property type="match status" value="1"/>
</dbReference>
<evidence type="ECO:0000313" key="16">
    <source>
        <dbReference type="EMBL" id="SHG77988.1"/>
    </source>
</evidence>
<dbReference type="GO" id="GO:0003755">
    <property type="term" value="F:peptidyl-prolyl cis-trans isomerase activity"/>
    <property type="evidence" value="ECO:0007669"/>
    <property type="project" value="UniProtKB-UniRule"/>
</dbReference>
<dbReference type="InterPro" id="IPR005215">
    <property type="entry name" value="Trig_fac"/>
</dbReference>
<evidence type="ECO:0000313" key="17">
    <source>
        <dbReference type="Proteomes" id="UP000242329"/>
    </source>
</evidence>
<evidence type="ECO:0000256" key="3">
    <source>
        <dbReference type="ARBA" id="ARBA00013194"/>
    </source>
</evidence>
<protein>
    <recommendedName>
        <fullName evidence="4 12">Trigger factor</fullName>
        <shortName evidence="12">TF</shortName>
        <ecNumber evidence="3 12">5.2.1.8</ecNumber>
    </recommendedName>
    <alternativeName>
        <fullName evidence="11 12">PPIase</fullName>
    </alternativeName>
</protein>
<dbReference type="PANTHER" id="PTHR30560:SF3">
    <property type="entry name" value="TRIGGER FACTOR-LIKE PROTEIN TIG, CHLOROPLASTIC"/>
    <property type="match status" value="1"/>
</dbReference>
<dbReference type="FunFam" id="3.10.50.40:FF:000001">
    <property type="entry name" value="Trigger factor"/>
    <property type="match status" value="1"/>
</dbReference>
<evidence type="ECO:0000256" key="10">
    <source>
        <dbReference type="ARBA" id="ARBA00024849"/>
    </source>
</evidence>
<dbReference type="EC" id="5.2.1.8" evidence="3 12"/>
<evidence type="ECO:0000256" key="4">
    <source>
        <dbReference type="ARBA" id="ARBA00016902"/>
    </source>
</evidence>
<dbReference type="Gene3D" id="3.30.70.1050">
    <property type="entry name" value="Trigger factor ribosome-binding domain"/>
    <property type="match status" value="1"/>
</dbReference>
<keyword evidence="9 12" id="KW-0131">Cell cycle</keyword>
<comment type="domain">
    <text evidence="12">Consists of 3 domains; the N-terminus binds the ribosome, the middle domain has PPIase activity, while the C-terminus has intrinsic chaperone activity on its own.</text>
</comment>
<dbReference type="PIRSF" id="PIRSF003095">
    <property type="entry name" value="Trigger_factor"/>
    <property type="match status" value="1"/>
</dbReference>
<proteinExistence type="inferred from homology"/>
<dbReference type="InterPro" id="IPR037041">
    <property type="entry name" value="Trigger_fac_C_sf"/>
</dbReference>
<dbReference type="GO" id="GO:0043335">
    <property type="term" value="P:protein unfolding"/>
    <property type="evidence" value="ECO:0007669"/>
    <property type="project" value="TreeGrafter"/>
</dbReference>
<dbReference type="InterPro" id="IPR027304">
    <property type="entry name" value="Trigger_fact/SurA_dom_sf"/>
</dbReference>
<dbReference type="PROSITE" id="PS50059">
    <property type="entry name" value="FKBP_PPIASE"/>
    <property type="match status" value="1"/>
</dbReference>
<dbReference type="GO" id="GO:0051301">
    <property type="term" value="P:cell division"/>
    <property type="evidence" value="ECO:0007669"/>
    <property type="project" value="UniProtKB-KW"/>
</dbReference>
<evidence type="ECO:0000256" key="13">
    <source>
        <dbReference type="PROSITE-ProRule" id="PRU00277"/>
    </source>
</evidence>
<dbReference type="OrthoDB" id="9767721at2"/>
<comment type="subcellular location">
    <subcellularLocation>
        <location evidence="12">Cytoplasm</location>
    </subcellularLocation>
    <text evidence="12">About half TF is bound to the ribosome near the polypeptide exit tunnel while the other half is free in the cytoplasm.</text>
</comment>
<keyword evidence="6 12" id="KW-0697">Rotamase</keyword>
<keyword evidence="12" id="KW-0963">Cytoplasm</keyword>
<dbReference type="STRING" id="1123382.SAMN02745221_00950"/>
<gene>
    <name evidence="12" type="primary">tig</name>
    <name evidence="16" type="ORF">SAMN02745221_00950</name>
</gene>
<dbReference type="InterPro" id="IPR001179">
    <property type="entry name" value="PPIase_FKBP_dom"/>
</dbReference>
<dbReference type="SUPFAM" id="SSF102735">
    <property type="entry name" value="Trigger factor ribosome-binding domain"/>
    <property type="match status" value="1"/>
</dbReference>
<evidence type="ECO:0000256" key="8">
    <source>
        <dbReference type="ARBA" id="ARBA00023235"/>
    </source>
</evidence>
<dbReference type="InterPro" id="IPR036611">
    <property type="entry name" value="Trigger_fac_ribosome-bd_sf"/>
</dbReference>
<keyword evidence="17" id="KW-1185">Reference proteome</keyword>
<evidence type="ECO:0000256" key="6">
    <source>
        <dbReference type="ARBA" id="ARBA00023110"/>
    </source>
</evidence>
<feature type="domain" description="PPIase FKBP-type" evidence="15">
    <location>
        <begin position="163"/>
        <end position="245"/>
    </location>
</feature>
<name>A0A1M5ML04_9FIRM</name>
<dbReference type="GO" id="GO:0005737">
    <property type="term" value="C:cytoplasm"/>
    <property type="evidence" value="ECO:0007669"/>
    <property type="project" value="UniProtKB-SubCell"/>
</dbReference>
<dbReference type="GO" id="GO:0051083">
    <property type="term" value="P:'de novo' cotranslational protein folding"/>
    <property type="evidence" value="ECO:0007669"/>
    <property type="project" value="TreeGrafter"/>
</dbReference>
<dbReference type="GO" id="GO:0044183">
    <property type="term" value="F:protein folding chaperone"/>
    <property type="evidence" value="ECO:0007669"/>
    <property type="project" value="TreeGrafter"/>
</dbReference>
<evidence type="ECO:0000259" key="15">
    <source>
        <dbReference type="PROSITE" id="PS50059"/>
    </source>
</evidence>
<dbReference type="InterPro" id="IPR008881">
    <property type="entry name" value="Trigger_fac_ribosome-bd_bac"/>
</dbReference>
<dbReference type="Proteomes" id="UP000242329">
    <property type="component" value="Unassembled WGS sequence"/>
</dbReference>
<evidence type="ECO:0000256" key="5">
    <source>
        <dbReference type="ARBA" id="ARBA00022618"/>
    </source>
</evidence>
<sequence length="439" mass="50094">MEARLEKIENSEACIQIEVDADKLEEGLQYAYRKIVKKVSIPGFRKGKAPRPLLEAYYGKEILYQDALEYIVPEAYEKALEELNIEPIAEPDFEIGEIEAGKPFTFKAVVPVKPEVKLGNIEGLEIEVPELVVTEKEVERSLENLRASYAELVTKVDEPAASGDTVVIDFEGFIGDEPFKGGKGEGYPLELGSNTFIPGFEEQLIGAKAGDTVEVNVIFPEDYHAEDLAGKEARFVVKVNKVETKKLKELNDEFAQEISEFNTLDELKDDIRKRLEETVERQKKEILKNEIVEKLLEVCEIAVPRAVVEDQARRMMQEFERNLYAQGLNLQAYFNAMNMTEDEFIQDIWPEAEKRVKTNFILEKIIEEKGFTVTDEEIDKEIGEMAENMGMDLEKAKEVFAGMRERMAYALKVDKAFDYLISKANIEVKKAEEKEEKSE</sequence>
<evidence type="ECO:0000256" key="1">
    <source>
        <dbReference type="ARBA" id="ARBA00000971"/>
    </source>
</evidence>
<evidence type="ECO:0000256" key="2">
    <source>
        <dbReference type="ARBA" id="ARBA00005464"/>
    </source>
</evidence>
<accession>A0A1M5ML04</accession>
<dbReference type="Pfam" id="PF05698">
    <property type="entry name" value="Trigger_C"/>
    <property type="match status" value="1"/>
</dbReference>
<dbReference type="NCBIfam" id="TIGR00115">
    <property type="entry name" value="tig"/>
    <property type="match status" value="1"/>
</dbReference>
<comment type="function">
    <text evidence="10 12">Involved in protein export. Acts as a chaperone by maintaining the newly synthesized protein in an open conformation. Functions as a peptidyl-prolyl cis-trans isomerase.</text>
</comment>
<evidence type="ECO:0000256" key="12">
    <source>
        <dbReference type="HAMAP-Rule" id="MF_00303"/>
    </source>
</evidence>
<comment type="similarity">
    <text evidence="2 12 14">Belongs to the FKBP-type PPIase family. Tig subfamily.</text>
</comment>
<evidence type="ECO:0000256" key="9">
    <source>
        <dbReference type="ARBA" id="ARBA00023306"/>
    </source>
</evidence>
<dbReference type="GO" id="GO:0043022">
    <property type="term" value="F:ribosome binding"/>
    <property type="evidence" value="ECO:0007669"/>
    <property type="project" value="TreeGrafter"/>
</dbReference>
<dbReference type="Pfam" id="PF00254">
    <property type="entry name" value="FKBP_C"/>
    <property type="match status" value="1"/>
</dbReference>
<evidence type="ECO:0000256" key="7">
    <source>
        <dbReference type="ARBA" id="ARBA00023186"/>
    </source>
</evidence>
<reference evidence="17" key="1">
    <citation type="submission" date="2016-11" db="EMBL/GenBank/DDBJ databases">
        <authorList>
            <person name="Varghese N."/>
            <person name="Submissions S."/>
        </authorList>
    </citation>
    <scope>NUCLEOTIDE SEQUENCE [LARGE SCALE GENOMIC DNA]</scope>
    <source>
        <strain evidence="17">DSM 11003</strain>
    </source>
</reference>
<keyword evidence="5 12" id="KW-0132">Cell division</keyword>
<dbReference type="HAMAP" id="MF_00303">
    <property type="entry name" value="Trigger_factor_Tig"/>
    <property type="match status" value="1"/>
</dbReference>